<comment type="caution">
    <text evidence="2">The sequence shown here is derived from an EMBL/GenBank/DDBJ whole genome shotgun (WGS) entry which is preliminary data.</text>
</comment>
<sequence length="368" mass="36345">MLSSASGGASMAFLGSLRAEGGGTRARSPTPGGETGSGTGFDLRPTPSTDASAFAAATLGALGQQQQQLGAPVVDFAALVAAINPAYLAAANPLPLPASIAHPRPSPFASAAFQTESPVHAQLRYLRFLGVPLQLPWEDITPAVLAAADDEAAALAVVDPPLSPDEVADFNARSVLAWLLTTGHDGEGDLAVDAGSGYLWPTNVPTAEAAAATAAHVLSGQYTSGPLGVEAVIEAGIAAWRADLEAAAAEAAAAAAEAEAAATAAVEAVAAAAAAEAEAAATAAAEAAIAAATVEQPQPQQPQPQQPAGLVQRVRVPRTRAAAAAATAAAAAQPVAARTRSKLRVAVVVDAPVASRTRAKAKAAARAA</sequence>
<dbReference type="Proteomes" id="UP000247498">
    <property type="component" value="Unassembled WGS sequence"/>
</dbReference>
<evidence type="ECO:0000313" key="2">
    <source>
        <dbReference type="EMBL" id="GBG00056.1"/>
    </source>
</evidence>
<evidence type="ECO:0000256" key="1">
    <source>
        <dbReference type="SAM" id="MobiDB-lite"/>
    </source>
</evidence>
<feature type="region of interest" description="Disordered" evidence="1">
    <location>
        <begin position="20"/>
        <end position="47"/>
    </location>
</feature>
<dbReference type="InParanoid" id="A0A2V0PRX1"/>
<reference evidence="2 3" key="1">
    <citation type="journal article" date="2018" name="Sci. Rep.">
        <title>Raphidocelis subcapitata (=Pseudokirchneriella subcapitata) provides an insight into genome evolution and environmental adaptations in the Sphaeropleales.</title>
        <authorList>
            <person name="Suzuki S."/>
            <person name="Yamaguchi H."/>
            <person name="Nakajima N."/>
            <person name="Kawachi M."/>
        </authorList>
    </citation>
    <scope>NUCLEOTIDE SEQUENCE [LARGE SCALE GENOMIC DNA]</scope>
    <source>
        <strain evidence="2 3">NIES-35</strain>
    </source>
</reference>
<protein>
    <submittedName>
        <fullName evidence="2">Uncharacterized protein</fullName>
    </submittedName>
</protein>
<organism evidence="2 3">
    <name type="scientific">Raphidocelis subcapitata</name>
    <dbReference type="NCBI Taxonomy" id="307507"/>
    <lineage>
        <taxon>Eukaryota</taxon>
        <taxon>Viridiplantae</taxon>
        <taxon>Chlorophyta</taxon>
        <taxon>core chlorophytes</taxon>
        <taxon>Chlorophyceae</taxon>
        <taxon>CS clade</taxon>
        <taxon>Sphaeropleales</taxon>
        <taxon>Selenastraceae</taxon>
        <taxon>Raphidocelis</taxon>
    </lineage>
</organism>
<dbReference type="AlphaFoldDB" id="A0A2V0PRX1"/>
<proteinExistence type="predicted"/>
<keyword evidence="3" id="KW-1185">Reference proteome</keyword>
<dbReference type="EMBL" id="BDRX01000189">
    <property type="protein sequence ID" value="GBG00056.1"/>
    <property type="molecule type" value="Genomic_DNA"/>
</dbReference>
<evidence type="ECO:0000313" key="3">
    <source>
        <dbReference type="Proteomes" id="UP000247498"/>
    </source>
</evidence>
<name>A0A2V0PRX1_9CHLO</name>
<accession>A0A2V0PRX1</accession>
<gene>
    <name evidence="2" type="ORF">Rsub_12800</name>
</gene>